<evidence type="ECO:0000313" key="1">
    <source>
        <dbReference type="EMBL" id="MFD1216660.1"/>
    </source>
</evidence>
<sequence>MTASMTTGEQIFHAIERLSVALSSWDEFKSSLKDAFISEGAEYQLAEQLVGIIDEHLKANHGGDYHLSLVRLIARYRDSEPAILQDDAATTALHQYMSFYVDASIPEPAYAINH</sequence>
<evidence type="ECO:0000313" key="2">
    <source>
        <dbReference type="Proteomes" id="UP001597264"/>
    </source>
</evidence>
<gene>
    <name evidence="1" type="ORF">ACFQ2X_08630</name>
</gene>
<reference evidence="2" key="1">
    <citation type="journal article" date="2019" name="Int. J. Syst. Evol. Microbiol.">
        <title>The Global Catalogue of Microorganisms (GCM) 10K type strain sequencing project: providing services to taxonomists for standard genome sequencing and annotation.</title>
        <authorList>
            <consortium name="The Broad Institute Genomics Platform"/>
            <consortium name="The Broad Institute Genome Sequencing Center for Infectious Disease"/>
            <person name="Wu L."/>
            <person name="Ma J."/>
        </authorList>
    </citation>
    <scope>NUCLEOTIDE SEQUENCE [LARGE SCALE GENOMIC DNA]</scope>
    <source>
        <strain evidence="2">CCUG 54356</strain>
    </source>
</reference>
<dbReference type="Proteomes" id="UP001597264">
    <property type="component" value="Unassembled WGS sequence"/>
</dbReference>
<organism evidence="1 2">
    <name type="scientific">Microbulbifer celer</name>
    <dbReference type="NCBI Taxonomy" id="435905"/>
    <lineage>
        <taxon>Bacteria</taxon>
        <taxon>Pseudomonadati</taxon>
        <taxon>Pseudomonadota</taxon>
        <taxon>Gammaproteobacteria</taxon>
        <taxon>Cellvibrionales</taxon>
        <taxon>Microbulbiferaceae</taxon>
        <taxon>Microbulbifer</taxon>
    </lineage>
</organism>
<dbReference type="RefSeq" id="WP_230438761.1">
    <property type="nucleotide sequence ID" value="NZ_CP087715.1"/>
</dbReference>
<dbReference type="EMBL" id="JBHTLR010000007">
    <property type="protein sequence ID" value="MFD1216660.1"/>
    <property type="molecule type" value="Genomic_DNA"/>
</dbReference>
<proteinExistence type="predicted"/>
<comment type="caution">
    <text evidence="1">The sequence shown here is derived from an EMBL/GenBank/DDBJ whole genome shotgun (WGS) entry which is preliminary data.</text>
</comment>
<name>A0ABW3UA41_9GAMM</name>
<accession>A0ABW3UA41</accession>
<keyword evidence="2" id="KW-1185">Reference proteome</keyword>
<protein>
    <submittedName>
        <fullName evidence="1">Uncharacterized protein</fullName>
    </submittedName>
</protein>